<proteinExistence type="predicted"/>
<dbReference type="Ensembl" id="ENSPNAT00000082524.1">
    <property type="protein sequence ID" value="ENSPNAP00000073013.1"/>
    <property type="gene ID" value="ENSPNAG00000035517.1"/>
</dbReference>
<protein>
    <submittedName>
        <fullName evidence="1">Uncharacterized protein</fullName>
    </submittedName>
</protein>
<accession>A0AAR2L8U0</accession>
<dbReference type="Proteomes" id="UP001501920">
    <property type="component" value="Chromosome 6"/>
</dbReference>
<reference evidence="1" key="3">
    <citation type="submission" date="2025-09" db="UniProtKB">
        <authorList>
            <consortium name="Ensembl"/>
        </authorList>
    </citation>
    <scope>IDENTIFICATION</scope>
</reference>
<evidence type="ECO:0000313" key="1">
    <source>
        <dbReference type="Ensembl" id="ENSPNAP00000073013.1"/>
    </source>
</evidence>
<reference evidence="1 2" key="1">
    <citation type="submission" date="2020-10" db="EMBL/GenBank/DDBJ databases">
        <title>Pygocentrus nattereri (red-bellied piranha) genome, fPygNat1, primary haplotype.</title>
        <authorList>
            <person name="Myers G."/>
            <person name="Meyer A."/>
            <person name="Karagic N."/>
            <person name="Pippel M."/>
            <person name="Winkler S."/>
            <person name="Tracey A."/>
            <person name="Wood J."/>
            <person name="Formenti G."/>
            <person name="Howe K."/>
            <person name="Fedrigo O."/>
            <person name="Jarvis E.D."/>
        </authorList>
    </citation>
    <scope>NUCLEOTIDE SEQUENCE [LARGE SCALE GENOMIC DNA]</scope>
</reference>
<organism evidence="1 2">
    <name type="scientific">Pygocentrus nattereri</name>
    <name type="common">Red-bellied piranha</name>
    <dbReference type="NCBI Taxonomy" id="42514"/>
    <lineage>
        <taxon>Eukaryota</taxon>
        <taxon>Metazoa</taxon>
        <taxon>Chordata</taxon>
        <taxon>Craniata</taxon>
        <taxon>Vertebrata</taxon>
        <taxon>Euteleostomi</taxon>
        <taxon>Actinopterygii</taxon>
        <taxon>Neopterygii</taxon>
        <taxon>Teleostei</taxon>
        <taxon>Ostariophysi</taxon>
        <taxon>Characiformes</taxon>
        <taxon>Characoidei</taxon>
        <taxon>Pygocentrus</taxon>
    </lineage>
</organism>
<reference evidence="1" key="2">
    <citation type="submission" date="2025-08" db="UniProtKB">
        <authorList>
            <consortium name="Ensembl"/>
        </authorList>
    </citation>
    <scope>IDENTIFICATION</scope>
</reference>
<sequence>MSACARDFCKSLHSALCSCSHFYRTTMPNESSNSAELSPFVDSLSYHGHMNIKRYFCNPFHSFVRGMVHIRQCFLRTANSKLLCVFCRPGQL</sequence>
<keyword evidence="2" id="KW-1185">Reference proteome</keyword>
<name>A0AAR2L8U0_PYGNA</name>
<dbReference type="AlphaFoldDB" id="A0AAR2L8U0"/>
<dbReference type="GeneTree" id="ENSGT01010000228986"/>
<evidence type="ECO:0000313" key="2">
    <source>
        <dbReference type="Proteomes" id="UP001501920"/>
    </source>
</evidence>